<evidence type="ECO:0000313" key="3">
    <source>
        <dbReference type="Proteomes" id="UP000465812"/>
    </source>
</evidence>
<dbReference type="InterPro" id="IPR032710">
    <property type="entry name" value="NTF2-like_dom_sf"/>
</dbReference>
<evidence type="ECO:0000313" key="2">
    <source>
        <dbReference type="EMBL" id="BBY37470.1"/>
    </source>
</evidence>
<proteinExistence type="predicted"/>
<feature type="domain" description="SnoaL-like" evidence="1">
    <location>
        <begin position="28"/>
        <end position="126"/>
    </location>
</feature>
<dbReference type="Proteomes" id="UP000465812">
    <property type="component" value="Chromosome"/>
</dbReference>
<sequence>MPDFWFNVPTGKCPREFLMQYLDFTDVVQMYYAEVDKGDVDGIIALFEVDAEYSRPGYAHLNGRDAIRSFYVDGRIIESGKHNIESIVFDSGTVAVEGSFEGTVRGGKAADARFADFFRPGPNGLIKKRCTYFYAPLI</sequence>
<reference evidence="2 3" key="1">
    <citation type="journal article" date="2019" name="Emerg. Microbes Infect.">
        <title>Comprehensive subspecies identification of 175 nontuberculous mycobacteria species based on 7547 genomic profiles.</title>
        <authorList>
            <person name="Matsumoto Y."/>
            <person name="Kinjo T."/>
            <person name="Motooka D."/>
            <person name="Nabeya D."/>
            <person name="Jung N."/>
            <person name="Uechi K."/>
            <person name="Horii T."/>
            <person name="Iida T."/>
            <person name="Fujita J."/>
            <person name="Nakamura S."/>
        </authorList>
    </citation>
    <scope>NUCLEOTIDE SEQUENCE [LARGE SCALE GENOMIC DNA]</scope>
    <source>
        <strain evidence="2 3">JCM 18113</strain>
    </source>
</reference>
<dbReference type="Gene3D" id="3.10.450.50">
    <property type="match status" value="1"/>
</dbReference>
<organism evidence="2 3">
    <name type="scientific">Mycobacterium mantenii</name>
    <dbReference type="NCBI Taxonomy" id="560555"/>
    <lineage>
        <taxon>Bacteria</taxon>
        <taxon>Bacillati</taxon>
        <taxon>Actinomycetota</taxon>
        <taxon>Actinomycetes</taxon>
        <taxon>Mycobacteriales</taxon>
        <taxon>Mycobacteriaceae</taxon>
        <taxon>Mycobacterium</taxon>
        <taxon>Mycobacterium avium complex (MAC)</taxon>
    </lineage>
</organism>
<keyword evidence="3" id="KW-1185">Reference proteome</keyword>
<dbReference type="InterPro" id="IPR037401">
    <property type="entry name" value="SnoaL-like"/>
</dbReference>
<evidence type="ECO:0000259" key="1">
    <source>
        <dbReference type="Pfam" id="PF12680"/>
    </source>
</evidence>
<protein>
    <recommendedName>
        <fullName evidence="1">SnoaL-like domain-containing protein</fullName>
    </recommendedName>
</protein>
<dbReference type="CDD" id="cd00531">
    <property type="entry name" value="NTF2_like"/>
    <property type="match status" value="1"/>
</dbReference>
<dbReference type="EMBL" id="AP022590">
    <property type="protein sequence ID" value="BBY37470.1"/>
    <property type="molecule type" value="Genomic_DNA"/>
</dbReference>
<dbReference type="Pfam" id="PF12680">
    <property type="entry name" value="SnoaL_2"/>
    <property type="match status" value="1"/>
</dbReference>
<name>A0ABM7JPJ1_MYCNT</name>
<accession>A0ABM7JPJ1</accession>
<gene>
    <name evidence="2" type="ORF">MMAN_16040</name>
</gene>
<dbReference type="RefSeq" id="WP_197748057.1">
    <property type="nucleotide sequence ID" value="NZ_AP022590.1"/>
</dbReference>
<dbReference type="SUPFAM" id="SSF54427">
    <property type="entry name" value="NTF2-like"/>
    <property type="match status" value="1"/>
</dbReference>